<name>A0ABM6JIZ1_9GAMM</name>
<evidence type="ECO:0000259" key="1">
    <source>
        <dbReference type="Pfam" id="PF01323"/>
    </source>
</evidence>
<gene>
    <name evidence="2" type="ORF">SJ2017_0968</name>
</gene>
<dbReference type="PANTHER" id="PTHR13887">
    <property type="entry name" value="GLUTATHIONE S-TRANSFERASE KAPPA"/>
    <property type="match status" value="1"/>
</dbReference>
<dbReference type="CDD" id="cd03025">
    <property type="entry name" value="DsbA_FrnE_like"/>
    <property type="match status" value="1"/>
</dbReference>
<dbReference type="Pfam" id="PF01323">
    <property type="entry name" value="DSBA"/>
    <property type="match status" value="1"/>
</dbReference>
<dbReference type="InterPro" id="IPR036249">
    <property type="entry name" value="Thioredoxin-like_sf"/>
</dbReference>
<protein>
    <submittedName>
        <fullName evidence="2">Thioredoxin</fullName>
    </submittedName>
</protein>
<dbReference type="InterPro" id="IPR001853">
    <property type="entry name" value="DSBA-like_thioredoxin_dom"/>
</dbReference>
<feature type="domain" description="DSBA-like thioredoxin" evidence="1">
    <location>
        <begin position="9"/>
        <end position="182"/>
    </location>
</feature>
<reference evidence="2 3" key="1">
    <citation type="submission" date="2017-03" db="EMBL/GenBank/DDBJ databases">
        <title>Genome sequencing of Shewanella japonica KCTC 22435.</title>
        <authorList>
            <person name="Kim K.M."/>
        </authorList>
    </citation>
    <scope>NUCLEOTIDE SEQUENCE [LARGE SCALE GENOMIC DNA]</scope>
    <source>
        <strain evidence="2 3">KCTC 22435</strain>
    </source>
</reference>
<organism evidence="2 3">
    <name type="scientific">Shewanella japonica</name>
    <dbReference type="NCBI Taxonomy" id="93973"/>
    <lineage>
        <taxon>Bacteria</taxon>
        <taxon>Pseudomonadati</taxon>
        <taxon>Pseudomonadota</taxon>
        <taxon>Gammaproteobacteria</taxon>
        <taxon>Alteromonadales</taxon>
        <taxon>Shewanellaceae</taxon>
        <taxon>Shewanella</taxon>
    </lineage>
</organism>
<proteinExistence type="predicted"/>
<dbReference type="RefSeq" id="WP_080915068.1">
    <property type="nucleotide sequence ID" value="NZ_CP020472.1"/>
</dbReference>
<evidence type="ECO:0000313" key="2">
    <source>
        <dbReference type="EMBL" id="ARD21299.1"/>
    </source>
</evidence>
<accession>A0ABM6JIZ1</accession>
<sequence length="209" mass="23678">MTSDTTKLKYVYDPMCSWCWGYRPAWIALKQLIAEHDNDIEIEYCLGGLAADSDVPMPDEMQGFLSQTWHKIAAQLGTEFNHDFWQVCRPRRSTYPACRACIVARDHGLEQQMILAIQTAYYLEAKNPSDIDTLVEAADSIGIESAAFSKAIMSDEVNQRLMAELTAVHQLPIRGFPSLVLEYKGRNYPIALDYREAQVTFNEIKASMA</sequence>
<dbReference type="PANTHER" id="PTHR13887:SF54">
    <property type="entry name" value="DSBA FAMILY PROTEIN"/>
    <property type="match status" value="1"/>
</dbReference>
<keyword evidence="3" id="KW-1185">Reference proteome</keyword>
<dbReference type="SUPFAM" id="SSF52833">
    <property type="entry name" value="Thioredoxin-like"/>
    <property type="match status" value="1"/>
</dbReference>
<evidence type="ECO:0000313" key="3">
    <source>
        <dbReference type="Proteomes" id="UP000191820"/>
    </source>
</evidence>
<dbReference type="Gene3D" id="1.10.472.60">
    <property type="entry name" value="putative protein disulfide isomerase domain"/>
    <property type="match status" value="1"/>
</dbReference>
<dbReference type="EMBL" id="CP020472">
    <property type="protein sequence ID" value="ARD21299.1"/>
    <property type="molecule type" value="Genomic_DNA"/>
</dbReference>
<dbReference type="Proteomes" id="UP000191820">
    <property type="component" value="Chromosome"/>
</dbReference>
<dbReference type="Gene3D" id="3.40.30.10">
    <property type="entry name" value="Glutaredoxin"/>
    <property type="match status" value="1"/>
</dbReference>